<feature type="transmembrane region" description="Helical" evidence="8">
    <location>
        <begin position="20"/>
        <end position="37"/>
    </location>
</feature>
<sequence>MLFRRKKQEVPELNTVSTADISFMLLIFFLVTTSMNLDKGLKGRIPPKEKKEKQEQTEVNKTSFMSIELLPNNQITLEGKPVGLDSISSVASRFILKHAKKHVIYIHSNPESNYNSYFKLQNSLALAYQKARNELCLKRYNCEYELADAGEREAIAHDLPQRIVENTYENDKGGEQ</sequence>
<evidence type="ECO:0000256" key="4">
    <source>
        <dbReference type="ARBA" id="ARBA00022692"/>
    </source>
</evidence>
<evidence type="ECO:0000256" key="8">
    <source>
        <dbReference type="SAM" id="Phobius"/>
    </source>
</evidence>
<evidence type="ECO:0000256" key="5">
    <source>
        <dbReference type="ARBA" id="ARBA00022989"/>
    </source>
</evidence>
<dbReference type="InterPro" id="IPR003400">
    <property type="entry name" value="ExbD"/>
</dbReference>
<keyword evidence="5 8" id="KW-1133">Transmembrane helix</keyword>
<protein>
    <submittedName>
        <fullName evidence="9">Biopolymer transporter ExbD</fullName>
    </submittedName>
</protein>
<keyword evidence="7" id="KW-0653">Protein transport</keyword>
<evidence type="ECO:0000256" key="6">
    <source>
        <dbReference type="ARBA" id="ARBA00023136"/>
    </source>
</evidence>
<proteinExistence type="inferred from homology"/>
<accession>A0ABS6YGZ8</accession>
<keyword evidence="6 8" id="KW-0472">Membrane</keyword>
<keyword evidence="3" id="KW-1003">Cell membrane</keyword>
<organism evidence="9 10">
    <name type="scientific">Hoylesella nanceiensis</name>
    <dbReference type="NCBI Taxonomy" id="425941"/>
    <lineage>
        <taxon>Bacteria</taxon>
        <taxon>Pseudomonadati</taxon>
        <taxon>Bacteroidota</taxon>
        <taxon>Bacteroidia</taxon>
        <taxon>Bacteroidales</taxon>
        <taxon>Prevotellaceae</taxon>
        <taxon>Hoylesella</taxon>
    </lineage>
</organism>
<dbReference type="RefSeq" id="WP_219482167.1">
    <property type="nucleotide sequence ID" value="NZ_JAHXCT010000007.1"/>
</dbReference>
<keyword evidence="7" id="KW-0813">Transport</keyword>
<evidence type="ECO:0000256" key="3">
    <source>
        <dbReference type="ARBA" id="ARBA00022475"/>
    </source>
</evidence>
<evidence type="ECO:0000313" key="9">
    <source>
        <dbReference type="EMBL" id="MBW4769998.1"/>
    </source>
</evidence>
<keyword evidence="4 7" id="KW-0812">Transmembrane</keyword>
<name>A0ABS6YGZ8_9BACT</name>
<comment type="subcellular location">
    <subcellularLocation>
        <location evidence="1">Cell membrane</location>
        <topology evidence="1">Single-pass membrane protein</topology>
    </subcellularLocation>
    <subcellularLocation>
        <location evidence="7">Cell membrane</location>
        <topology evidence="7">Single-pass type II membrane protein</topology>
    </subcellularLocation>
</comment>
<keyword evidence="10" id="KW-1185">Reference proteome</keyword>
<dbReference type="Pfam" id="PF02472">
    <property type="entry name" value="ExbD"/>
    <property type="match status" value="1"/>
</dbReference>
<evidence type="ECO:0000256" key="1">
    <source>
        <dbReference type="ARBA" id="ARBA00004162"/>
    </source>
</evidence>
<gene>
    <name evidence="9" type="ORF">KZO38_09560</name>
</gene>
<dbReference type="Proteomes" id="UP000788426">
    <property type="component" value="Unassembled WGS sequence"/>
</dbReference>
<evidence type="ECO:0000256" key="2">
    <source>
        <dbReference type="ARBA" id="ARBA00005811"/>
    </source>
</evidence>
<evidence type="ECO:0000256" key="7">
    <source>
        <dbReference type="RuleBase" id="RU003879"/>
    </source>
</evidence>
<dbReference type="EMBL" id="JAHXCT010000007">
    <property type="protein sequence ID" value="MBW4769998.1"/>
    <property type="molecule type" value="Genomic_DNA"/>
</dbReference>
<dbReference type="PANTHER" id="PTHR30558:SF3">
    <property type="entry name" value="BIOPOLYMER TRANSPORT PROTEIN EXBD-RELATED"/>
    <property type="match status" value="1"/>
</dbReference>
<comment type="caution">
    <text evidence="9">The sequence shown here is derived from an EMBL/GenBank/DDBJ whole genome shotgun (WGS) entry which is preliminary data.</text>
</comment>
<comment type="similarity">
    <text evidence="2 7">Belongs to the ExbD/TolR family.</text>
</comment>
<evidence type="ECO:0000313" key="10">
    <source>
        <dbReference type="Proteomes" id="UP000788426"/>
    </source>
</evidence>
<dbReference type="PANTHER" id="PTHR30558">
    <property type="entry name" value="EXBD MEMBRANE COMPONENT OF PMF-DRIVEN MACROMOLECULE IMPORT SYSTEM"/>
    <property type="match status" value="1"/>
</dbReference>
<reference evidence="9 10" key="1">
    <citation type="submission" date="2021-07" db="EMBL/GenBank/DDBJ databases">
        <title>Genomic diversity and antimicrobial resistance of Prevotella spp. isolated from chronic lung disease airways.</title>
        <authorList>
            <person name="Webb K.A."/>
            <person name="Olagoke O.S."/>
            <person name="Baird T."/>
            <person name="Neill J."/>
            <person name="Pham A."/>
            <person name="Wells T.J."/>
            <person name="Ramsay K.A."/>
            <person name="Bell S.C."/>
            <person name="Sarovich D.S."/>
            <person name="Price E.P."/>
        </authorList>
    </citation>
    <scope>NUCLEOTIDE SEQUENCE [LARGE SCALE GENOMIC DNA]</scope>
    <source>
        <strain evidence="9 10">SCHI0011.S.12</strain>
    </source>
</reference>